<proteinExistence type="predicted"/>
<comment type="caution">
    <text evidence="1">The sequence shown here is derived from an EMBL/GenBank/DDBJ whole genome shotgun (WGS) entry which is preliminary data.</text>
</comment>
<dbReference type="EMBL" id="MU864938">
    <property type="protein sequence ID" value="KAK4465558.1"/>
    <property type="molecule type" value="Genomic_DNA"/>
</dbReference>
<reference evidence="1" key="1">
    <citation type="journal article" date="2023" name="Mol. Phylogenet. Evol.">
        <title>Genome-scale phylogeny and comparative genomics of the fungal order Sordariales.</title>
        <authorList>
            <person name="Hensen N."/>
            <person name="Bonometti L."/>
            <person name="Westerberg I."/>
            <person name="Brannstrom I.O."/>
            <person name="Guillou S."/>
            <person name="Cros-Aarteil S."/>
            <person name="Calhoun S."/>
            <person name="Haridas S."/>
            <person name="Kuo A."/>
            <person name="Mondo S."/>
            <person name="Pangilinan J."/>
            <person name="Riley R."/>
            <person name="LaButti K."/>
            <person name="Andreopoulos B."/>
            <person name="Lipzen A."/>
            <person name="Chen C."/>
            <person name="Yan M."/>
            <person name="Daum C."/>
            <person name="Ng V."/>
            <person name="Clum A."/>
            <person name="Steindorff A."/>
            <person name="Ohm R.A."/>
            <person name="Martin F."/>
            <person name="Silar P."/>
            <person name="Natvig D.O."/>
            <person name="Lalanne C."/>
            <person name="Gautier V."/>
            <person name="Ament-Velasquez S.L."/>
            <person name="Kruys A."/>
            <person name="Hutchinson M.I."/>
            <person name="Powell A.J."/>
            <person name="Barry K."/>
            <person name="Miller A.N."/>
            <person name="Grigoriev I.V."/>
            <person name="Debuchy R."/>
            <person name="Gladieux P."/>
            <person name="Hiltunen Thoren M."/>
            <person name="Johannesson H."/>
        </authorList>
    </citation>
    <scope>NUCLEOTIDE SEQUENCE</scope>
    <source>
        <strain evidence="1">PSN324</strain>
    </source>
</reference>
<sequence length="233" mass="26078">MVSIKEPSRFAYINSLHLTSGRFGNASMISCSASDCYIVDLNETYRKQARFWNELRQKAGFTVLPGNDSGILTLFLLWIGLSLLDNHKNKKKFKQVMEQRVGTDDNQNIVCLLLITGSPDVVGIARLLPAAAKICPHRHGALLSHKSSRLGSQNRECQFIAAQLTRAAPQAALIEVSRVALAQAMQKRPQVDDILGRVGLPIAWVCLRLLHVRECRAHRTKEEIQDLRGEVRK</sequence>
<evidence type="ECO:0000313" key="2">
    <source>
        <dbReference type="Proteomes" id="UP001321749"/>
    </source>
</evidence>
<accession>A0AAV9HXR1</accession>
<dbReference type="AlphaFoldDB" id="A0AAV9HXR1"/>
<name>A0AAV9HXR1_9PEZI</name>
<evidence type="ECO:0000313" key="1">
    <source>
        <dbReference type="EMBL" id="KAK4465558.1"/>
    </source>
</evidence>
<protein>
    <submittedName>
        <fullName evidence="1">Uncharacterized protein</fullName>
    </submittedName>
</protein>
<dbReference type="Proteomes" id="UP001321749">
    <property type="component" value="Unassembled WGS sequence"/>
</dbReference>
<gene>
    <name evidence="1" type="ORF">QBC42DRAFT_248401</name>
</gene>
<reference evidence="1" key="2">
    <citation type="submission" date="2023-06" db="EMBL/GenBank/DDBJ databases">
        <authorList>
            <consortium name="Lawrence Berkeley National Laboratory"/>
            <person name="Mondo S.J."/>
            <person name="Hensen N."/>
            <person name="Bonometti L."/>
            <person name="Westerberg I."/>
            <person name="Brannstrom I.O."/>
            <person name="Guillou S."/>
            <person name="Cros-Aarteil S."/>
            <person name="Calhoun S."/>
            <person name="Haridas S."/>
            <person name="Kuo A."/>
            <person name="Pangilinan J."/>
            <person name="Riley R."/>
            <person name="Labutti K."/>
            <person name="Andreopoulos B."/>
            <person name="Lipzen A."/>
            <person name="Chen C."/>
            <person name="Yanf M."/>
            <person name="Daum C."/>
            <person name="Ng V."/>
            <person name="Clum A."/>
            <person name="Steindorff A."/>
            <person name="Ohm R."/>
            <person name="Martin F."/>
            <person name="Silar P."/>
            <person name="Natvig D."/>
            <person name="Lalanne C."/>
            <person name="Gautier V."/>
            <person name="Ament-Velasquez S.L."/>
            <person name="Kruys A."/>
            <person name="Hutchinson M.I."/>
            <person name="Powell A.J."/>
            <person name="Barry K."/>
            <person name="Miller A.N."/>
            <person name="Grigoriev I.V."/>
            <person name="Debuchy R."/>
            <person name="Gladieux P."/>
            <person name="Thoren M.H."/>
            <person name="Johannesson H."/>
        </authorList>
    </citation>
    <scope>NUCLEOTIDE SEQUENCE</scope>
    <source>
        <strain evidence="1">PSN324</strain>
    </source>
</reference>
<organism evidence="1 2">
    <name type="scientific">Cladorrhinum samala</name>
    <dbReference type="NCBI Taxonomy" id="585594"/>
    <lineage>
        <taxon>Eukaryota</taxon>
        <taxon>Fungi</taxon>
        <taxon>Dikarya</taxon>
        <taxon>Ascomycota</taxon>
        <taxon>Pezizomycotina</taxon>
        <taxon>Sordariomycetes</taxon>
        <taxon>Sordariomycetidae</taxon>
        <taxon>Sordariales</taxon>
        <taxon>Podosporaceae</taxon>
        <taxon>Cladorrhinum</taxon>
    </lineage>
</organism>
<keyword evidence="2" id="KW-1185">Reference proteome</keyword>